<feature type="region of interest" description="Disordered" evidence="1">
    <location>
        <begin position="436"/>
        <end position="479"/>
    </location>
</feature>
<feature type="compositionally biased region" description="Low complexity" evidence="1">
    <location>
        <begin position="112"/>
        <end position="127"/>
    </location>
</feature>
<protein>
    <recommendedName>
        <fullName evidence="4">Integrase zinc-binding domain-containing protein</fullName>
    </recommendedName>
</protein>
<sequence length="1089" mass="116031">MAGSAAATQESRKRDSRVISSSGWNLQFPDESRLAQFQLAANAGSPFGSHDGFEQYVSPAALFNAGSSSHQDRSPARQRQLSSSPSKSQLRQARSKTSLQQKRSSARILLGTSTSTANSSSPAKAAAVVIDDPKPVHKRSRTDMRAARNDAEPPPLPAHTRHRQSLSVDQQQLSQYFNGASMQPVENAAGGGSWQAQLSAMSASSNDNTATVVAAAATKMIVNLSQQAGSSGVGSSATSTAVANVADALKAANNAPLEEADGLPPRSIFNITHSSHLSTISLRRDKTLTTFIMYDAALWYLLSHVGRHDLAAKIGDSSQGERSRETFRRWCLKSFELIDRERIEKWKPLDSMKPELKDMLFNNASEGKYAVVSTYTGKGIIPPTSAYDLLTRCHRQTRHGGRDKTHGSLKHHCANVSKELVQAFIKICPTCSARRKKDEASPDDAVSEGADATLDEGEEEDGDEDSSEDEGDLTLDPNLEPISLPQIVMPDSAGPAPLAFTADQQAFLASLRAQGYALTRLEHSEVPASQKPRQESAAMLRGVSAMSQGSSTTSGATASTDGPVTPTFDPAEANAFAWMDPNHGILHSAPRLTPTTSAASTNGSITAKALDLPLDANAETLRRYLQAAEAGCTVTAVQDNNSFAWNDRQDVSVDGSGKKQRAPKPPPLNLSMLHATFAQLTGSSSQGSASIASCSSINTGGLNSASSASTAVSEPVLQPRVALHLPGLTIPSRVEASASAPPTQTEFNVSSQKPHTAMYMEKRNVNSPRASPSSHKATPLSSIPQSQLSSFGPTYGAVFGNAGLGGRGNLFDEEPMLHQTVYGAPDVRVYLDPSYGIPPEGHASHAPDQASQRQRSNTQLFESFDPSIIDLNKPDLLLRRHSHSGQHDPVRLAGGVVASSSGSDVDDGDSGGEASSTGSVIVYDLSGSESDSDSADSKRVAPVSVTTPMRAGGDGHAEWHREQPTQPSPLERTAKKLSTQKSKGNLLFPLDMGSPARLQQQAYVSGQLNNIDYEHGHFDRDTSSNTDLPLSSFRKLSLASPFALHTHDQLPSADNDHTGNDAYDFNRFDISSSSFEEYLNSCVTSAPVT</sequence>
<organism evidence="2 3">
    <name type="scientific">Tilletiaria anomala (strain ATCC 24038 / CBS 436.72 / UBC 951)</name>
    <dbReference type="NCBI Taxonomy" id="1037660"/>
    <lineage>
        <taxon>Eukaryota</taxon>
        <taxon>Fungi</taxon>
        <taxon>Dikarya</taxon>
        <taxon>Basidiomycota</taxon>
        <taxon>Ustilaginomycotina</taxon>
        <taxon>Exobasidiomycetes</taxon>
        <taxon>Georgefischeriales</taxon>
        <taxon>Tilletiariaceae</taxon>
        <taxon>Tilletiaria</taxon>
    </lineage>
</organism>
<dbReference type="STRING" id="1037660.A0A066VIY5"/>
<dbReference type="HOGENOM" id="CLU_284858_0_0_1"/>
<dbReference type="Proteomes" id="UP000027361">
    <property type="component" value="Unassembled WGS sequence"/>
</dbReference>
<evidence type="ECO:0000313" key="2">
    <source>
        <dbReference type="EMBL" id="KDN40258.1"/>
    </source>
</evidence>
<evidence type="ECO:0008006" key="4">
    <source>
        <dbReference type="Google" id="ProtNLM"/>
    </source>
</evidence>
<feature type="region of interest" description="Disordered" evidence="1">
    <location>
        <begin position="524"/>
        <end position="563"/>
    </location>
</feature>
<reference evidence="2 3" key="1">
    <citation type="submission" date="2014-05" db="EMBL/GenBank/DDBJ databases">
        <title>Draft genome sequence of a rare smut relative, Tilletiaria anomala UBC 951.</title>
        <authorList>
            <consortium name="DOE Joint Genome Institute"/>
            <person name="Toome M."/>
            <person name="Kuo A."/>
            <person name="Henrissat B."/>
            <person name="Lipzen A."/>
            <person name="Tritt A."/>
            <person name="Yoshinaga Y."/>
            <person name="Zane M."/>
            <person name="Barry K."/>
            <person name="Grigoriev I.V."/>
            <person name="Spatafora J.W."/>
            <person name="Aimea M.C."/>
        </authorList>
    </citation>
    <scope>NUCLEOTIDE SEQUENCE [LARGE SCALE GENOMIC DNA]</scope>
    <source>
        <strain evidence="2 3">UBC 951</strain>
    </source>
</reference>
<feature type="region of interest" description="Disordered" evidence="1">
    <location>
        <begin position="64"/>
        <end position="168"/>
    </location>
</feature>
<feature type="region of interest" description="Disordered" evidence="1">
    <location>
        <begin position="1"/>
        <end position="21"/>
    </location>
</feature>
<feature type="compositionally biased region" description="Acidic residues" evidence="1">
    <location>
        <begin position="453"/>
        <end position="473"/>
    </location>
</feature>
<feature type="compositionally biased region" description="Low complexity" evidence="1">
    <location>
        <begin position="544"/>
        <end position="562"/>
    </location>
</feature>
<feature type="compositionally biased region" description="Basic and acidic residues" evidence="1">
    <location>
        <begin position="953"/>
        <end position="963"/>
    </location>
</feature>
<feature type="region of interest" description="Disordered" evidence="1">
    <location>
        <begin position="764"/>
        <end position="786"/>
    </location>
</feature>
<dbReference type="EMBL" id="JMSN01000093">
    <property type="protein sequence ID" value="KDN40258.1"/>
    <property type="molecule type" value="Genomic_DNA"/>
</dbReference>
<dbReference type="RefSeq" id="XP_013241330.1">
    <property type="nucleotide sequence ID" value="XM_013385876.1"/>
</dbReference>
<proteinExistence type="predicted"/>
<keyword evidence="3" id="KW-1185">Reference proteome</keyword>
<dbReference type="AlphaFoldDB" id="A0A066VIY5"/>
<dbReference type="GeneID" id="25261995"/>
<evidence type="ECO:0000256" key="1">
    <source>
        <dbReference type="SAM" id="MobiDB-lite"/>
    </source>
</evidence>
<feature type="compositionally biased region" description="Polar residues" evidence="1">
    <location>
        <begin position="765"/>
        <end position="776"/>
    </location>
</feature>
<accession>A0A066VIY5</accession>
<feature type="region of interest" description="Disordered" evidence="1">
    <location>
        <begin position="881"/>
        <end position="973"/>
    </location>
</feature>
<feature type="compositionally biased region" description="Polar residues" evidence="1">
    <location>
        <begin position="77"/>
        <end position="103"/>
    </location>
</feature>
<feature type="region of interest" description="Disordered" evidence="1">
    <location>
        <begin position="833"/>
        <end position="857"/>
    </location>
</feature>
<feature type="region of interest" description="Disordered" evidence="1">
    <location>
        <begin position="647"/>
        <end position="669"/>
    </location>
</feature>
<dbReference type="OrthoDB" id="2499658at2759"/>
<name>A0A066VIY5_TILAU</name>
<gene>
    <name evidence="2" type="ORF">K437DRAFT_191269</name>
</gene>
<feature type="compositionally biased region" description="Polar residues" evidence="1">
    <location>
        <begin position="740"/>
        <end position="754"/>
    </location>
</feature>
<evidence type="ECO:0000313" key="3">
    <source>
        <dbReference type="Proteomes" id="UP000027361"/>
    </source>
</evidence>
<feature type="compositionally biased region" description="Low complexity" evidence="1">
    <location>
        <begin position="912"/>
        <end position="929"/>
    </location>
</feature>
<feature type="region of interest" description="Disordered" evidence="1">
    <location>
        <begin position="735"/>
        <end position="754"/>
    </location>
</feature>
<comment type="caution">
    <text evidence="2">The sequence shown here is derived from an EMBL/GenBank/DDBJ whole genome shotgun (WGS) entry which is preliminary data.</text>
</comment>
<dbReference type="InParanoid" id="A0A066VIY5"/>
<feature type="compositionally biased region" description="Basic and acidic residues" evidence="1">
    <location>
        <begin position="131"/>
        <end position="151"/>
    </location>
</feature>
<feature type="compositionally biased region" description="Low complexity" evidence="1">
    <location>
        <begin position="893"/>
        <end position="903"/>
    </location>
</feature>